<dbReference type="Proteomes" id="UP000827892">
    <property type="component" value="Chromosome III"/>
</dbReference>
<reference evidence="2 4" key="2">
    <citation type="submission" date="2022-05" db="EMBL/GenBank/DDBJ databases">
        <title>Chromosome-level reference genomes for two strains of Caenorhabditis briggsae: an improved platform for comparative genomics.</title>
        <authorList>
            <person name="Stevens L."/>
            <person name="Andersen E.C."/>
        </authorList>
    </citation>
    <scope>NUCLEOTIDE SEQUENCE [LARGE SCALE GENOMIC DNA]</scope>
    <source>
        <strain evidence="2">QX1410_ONT</strain>
        <tissue evidence="2">Whole-organism</tissue>
    </source>
</reference>
<dbReference type="SUPFAM" id="SSF49599">
    <property type="entry name" value="TRAF domain-like"/>
    <property type="match status" value="1"/>
</dbReference>
<keyword evidence="5" id="KW-1185">Reference proteome</keyword>
<evidence type="ECO:0000313" key="5">
    <source>
        <dbReference type="Proteomes" id="UP000829354"/>
    </source>
</evidence>
<dbReference type="EMBL" id="CP092622">
    <property type="protein sequence ID" value="UMM23709.1"/>
    <property type="molecule type" value="Genomic_DNA"/>
</dbReference>
<dbReference type="InterPro" id="IPR013087">
    <property type="entry name" value="Znf_C2H2_type"/>
</dbReference>
<protein>
    <recommendedName>
        <fullName evidence="1">C2H2-type domain-containing protein</fullName>
    </recommendedName>
</protein>
<sequence>MKPATWKPSTSSSIISNSQFLNDGPYDVPANFPTQCTSSAVVYDKGYVERLRKTFHAEQNERKSVRHNEKLGCETGHIRQRLKEHAYPCDLKTLTCLAGRCGRSFDRIQVLAFHLSYAHQDLMTATADDLTCLLCGRKWMTVRRKINHLSLAHREVGEEHNSQCMLQVDSVIAPNAPKAQRLEKARLIYGDRLTDQFHEADTFLNPEDDLDDEYSYSG</sequence>
<name>A0AAE9JCM7_CAEBR</name>
<proteinExistence type="predicted"/>
<evidence type="ECO:0000313" key="4">
    <source>
        <dbReference type="Proteomes" id="UP000827892"/>
    </source>
</evidence>
<gene>
    <name evidence="2" type="ORF">L3Y34_001440</name>
    <name evidence="3" type="ORF">L5515_004294</name>
</gene>
<accession>A0AAE9JCM7</accession>
<feature type="domain" description="C2H2-type" evidence="1">
    <location>
        <begin position="96"/>
        <end position="119"/>
    </location>
</feature>
<evidence type="ECO:0000259" key="1">
    <source>
        <dbReference type="PROSITE" id="PS00028"/>
    </source>
</evidence>
<reference evidence="3 5" key="1">
    <citation type="submission" date="2022-04" db="EMBL/GenBank/DDBJ databases">
        <title>Chromosome-level reference genomes for two strains of Caenorhabditis briggsae: an improved platform for comparative genomics.</title>
        <authorList>
            <person name="Stevens L."/>
            <person name="Andersen E."/>
        </authorList>
    </citation>
    <scope>NUCLEOTIDE SEQUENCE [LARGE SCALE GENOMIC DNA]</scope>
    <source>
        <strain evidence="3">VX34</strain>
        <tissue evidence="3">Whole-organism</tissue>
    </source>
</reference>
<evidence type="ECO:0000313" key="2">
    <source>
        <dbReference type="EMBL" id="ULU01049.1"/>
    </source>
</evidence>
<evidence type="ECO:0000313" key="3">
    <source>
        <dbReference type="EMBL" id="UMM23709.1"/>
    </source>
</evidence>
<dbReference type="PROSITE" id="PS00028">
    <property type="entry name" value="ZINC_FINGER_C2H2_1"/>
    <property type="match status" value="1"/>
</dbReference>
<organism evidence="3 5">
    <name type="scientific">Caenorhabditis briggsae</name>
    <dbReference type="NCBI Taxonomy" id="6238"/>
    <lineage>
        <taxon>Eukaryota</taxon>
        <taxon>Metazoa</taxon>
        <taxon>Ecdysozoa</taxon>
        <taxon>Nematoda</taxon>
        <taxon>Chromadorea</taxon>
        <taxon>Rhabditida</taxon>
        <taxon>Rhabditina</taxon>
        <taxon>Rhabditomorpha</taxon>
        <taxon>Rhabditoidea</taxon>
        <taxon>Rhabditidae</taxon>
        <taxon>Peloderinae</taxon>
        <taxon>Caenorhabditis</taxon>
    </lineage>
</organism>
<dbReference type="Proteomes" id="UP000829354">
    <property type="component" value="Chromosome III"/>
</dbReference>
<dbReference type="EMBL" id="CP090893">
    <property type="protein sequence ID" value="ULU01049.1"/>
    <property type="molecule type" value="Genomic_DNA"/>
</dbReference>
<dbReference type="AlphaFoldDB" id="A0AAE9JCM7"/>